<dbReference type="InterPro" id="IPR013525">
    <property type="entry name" value="ABC2_TM"/>
</dbReference>
<accession>A0ABV1H5B0</accession>
<sequence>MNNIFTIMKKELFRYLSDRRMLLTTILLPGLMIYIVYSIMGQAMSSQFEVKDDYKTSVFMLDTPQSLKPVFDSLNLDYRDADKSMDEMKMQVENQDCDLIVIFPKDFEQAVAAYDSMTAQTPAPQVEIYYNSSKTESASGYSMITEVLNQYESSMINKFDINANADGGYDLASDKDITGKIFSMLFPMLLMTFIFSACTSLAPESISGEKERGTLTTLLVTPVRRSEIAIGKILALSILALLSGLSSFTGTALSLPKLMAMSGDDVGVNVNVYHVQDYALLLMIVLCSVLLIISLISVVSAYAKNVKEAGTYVSPLMIIIMIVSISTMFGNGTPQENYWYLIPIYNSVQCMSSVFLFSVNAVHVMITFVSNLVYAGIFVWVLTRMFNSEKIMFSK</sequence>
<gene>
    <name evidence="7" type="ORF">WMO37_04770</name>
</gene>
<name>A0ABV1H5B0_9FIRM</name>
<feature type="transmembrane region" description="Helical" evidence="5">
    <location>
        <begin position="233"/>
        <end position="255"/>
    </location>
</feature>
<evidence type="ECO:0000256" key="4">
    <source>
        <dbReference type="ARBA" id="ARBA00023136"/>
    </source>
</evidence>
<dbReference type="Proteomes" id="UP001546774">
    <property type="component" value="Unassembled WGS sequence"/>
</dbReference>
<evidence type="ECO:0000259" key="6">
    <source>
        <dbReference type="Pfam" id="PF12698"/>
    </source>
</evidence>
<keyword evidence="3 5" id="KW-1133">Transmembrane helix</keyword>
<feature type="transmembrane region" description="Helical" evidence="5">
    <location>
        <begin position="181"/>
        <end position="202"/>
    </location>
</feature>
<dbReference type="PANTHER" id="PTHR43471:SF3">
    <property type="entry name" value="ABC TRANSPORTER PERMEASE PROTEIN NATB"/>
    <property type="match status" value="1"/>
</dbReference>
<feature type="transmembrane region" description="Helical" evidence="5">
    <location>
        <begin position="309"/>
        <end position="329"/>
    </location>
</feature>
<organism evidence="7 8">
    <name type="scientific">Lachnospira intestinalis</name>
    <dbReference type="NCBI Taxonomy" id="3133158"/>
    <lineage>
        <taxon>Bacteria</taxon>
        <taxon>Bacillati</taxon>
        <taxon>Bacillota</taxon>
        <taxon>Clostridia</taxon>
        <taxon>Lachnospirales</taxon>
        <taxon>Lachnospiraceae</taxon>
        <taxon>Lachnospira</taxon>
    </lineage>
</organism>
<dbReference type="Gene3D" id="3.40.1710.10">
    <property type="entry name" value="abc type-2 transporter like domain"/>
    <property type="match status" value="1"/>
</dbReference>
<feature type="transmembrane region" description="Helical" evidence="5">
    <location>
        <begin position="361"/>
        <end position="382"/>
    </location>
</feature>
<keyword evidence="8" id="KW-1185">Reference proteome</keyword>
<evidence type="ECO:0000256" key="3">
    <source>
        <dbReference type="ARBA" id="ARBA00022989"/>
    </source>
</evidence>
<feature type="transmembrane region" description="Helical" evidence="5">
    <location>
        <begin position="21"/>
        <end position="40"/>
    </location>
</feature>
<evidence type="ECO:0000256" key="5">
    <source>
        <dbReference type="SAM" id="Phobius"/>
    </source>
</evidence>
<evidence type="ECO:0000313" key="8">
    <source>
        <dbReference type="Proteomes" id="UP001546774"/>
    </source>
</evidence>
<keyword evidence="2 5" id="KW-0812">Transmembrane</keyword>
<feature type="transmembrane region" description="Helical" evidence="5">
    <location>
        <begin position="278"/>
        <end position="302"/>
    </location>
</feature>
<dbReference type="Pfam" id="PF12698">
    <property type="entry name" value="ABC2_membrane_3"/>
    <property type="match status" value="1"/>
</dbReference>
<comment type="subcellular location">
    <subcellularLocation>
        <location evidence="1">Membrane</location>
        <topology evidence="1">Multi-pass membrane protein</topology>
    </subcellularLocation>
</comment>
<evidence type="ECO:0000313" key="7">
    <source>
        <dbReference type="EMBL" id="MEQ2554332.1"/>
    </source>
</evidence>
<comment type="caution">
    <text evidence="7">The sequence shown here is derived from an EMBL/GenBank/DDBJ whole genome shotgun (WGS) entry which is preliminary data.</text>
</comment>
<protein>
    <submittedName>
        <fullName evidence="7">ABC transporter permease</fullName>
    </submittedName>
</protein>
<keyword evidence="4 5" id="KW-0472">Membrane</keyword>
<proteinExistence type="predicted"/>
<reference evidence="7" key="1">
    <citation type="submission" date="2024-03" db="EMBL/GenBank/DDBJ databases">
        <title>Human intestinal bacterial collection.</title>
        <authorList>
            <person name="Pauvert C."/>
            <person name="Hitch T.C.A."/>
            <person name="Clavel T."/>
        </authorList>
    </citation>
    <scope>NUCLEOTIDE SEQUENCE [LARGE SCALE GENOMIC DNA]</scope>
    <source>
        <strain evidence="7">CLA-AA-H89B</strain>
    </source>
</reference>
<dbReference type="EMBL" id="JBBMFS010000003">
    <property type="protein sequence ID" value="MEQ2554332.1"/>
    <property type="molecule type" value="Genomic_DNA"/>
</dbReference>
<evidence type="ECO:0000256" key="2">
    <source>
        <dbReference type="ARBA" id="ARBA00022692"/>
    </source>
</evidence>
<feature type="domain" description="ABC-2 type transporter transmembrane" evidence="6">
    <location>
        <begin position="20"/>
        <end position="381"/>
    </location>
</feature>
<dbReference type="PANTHER" id="PTHR43471">
    <property type="entry name" value="ABC TRANSPORTER PERMEASE"/>
    <property type="match status" value="1"/>
</dbReference>
<evidence type="ECO:0000256" key="1">
    <source>
        <dbReference type="ARBA" id="ARBA00004141"/>
    </source>
</evidence>